<dbReference type="SUPFAM" id="SSF53850">
    <property type="entry name" value="Periplasmic binding protein-like II"/>
    <property type="match status" value="1"/>
</dbReference>
<evidence type="ECO:0000313" key="3">
    <source>
        <dbReference type="EMBL" id="ATA19582.1"/>
    </source>
</evidence>
<keyword evidence="4" id="KW-1185">Reference proteome</keyword>
<dbReference type="KEGG" id="gqu:AWC35_09630"/>
<dbReference type="PANTHER" id="PTHR30570:SF6">
    <property type="entry name" value="PHOSPHATE-BINDING PROTEIN PSTS"/>
    <property type="match status" value="1"/>
</dbReference>
<gene>
    <name evidence="3" type="ORF">AWC35_09630</name>
</gene>
<dbReference type="PANTHER" id="PTHR30570">
    <property type="entry name" value="PERIPLASMIC PHOSPHATE BINDING COMPONENT OF PHOSPHATE ABC TRANSPORTER"/>
    <property type="match status" value="1"/>
</dbReference>
<dbReference type="RefSeq" id="WP_095846185.1">
    <property type="nucleotide sequence ID" value="NZ_CP014136.1"/>
</dbReference>
<evidence type="ECO:0000313" key="4">
    <source>
        <dbReference type="Proteomes" id="UP000217182"/>
    </source>
</evidence>
<feature type="domain" description="PBP" evidence="2">
    <location>
        <begin position="14"/>
        <end position="270"/>
    </location>
</feature>
<organism evidence="3 4">
    <name type="scientific">Gibbsiella quercinecans</name>
    <dbReference type="NCBI Taxonomy" id="929813"/>
    <lineage>
        <taxon>Bacteria</taxon>
        <taxon>Pseudomonadati</taxon>
        <taxon>Pseudomonadota</taxon>
        <taxon>Gammaproteobacteria</taxon>
        <taxon>Enterobacterales</taxon>
        <taxon>Yersiniaceae</taxon>
        <taxon>Gibbsiella</taxon>
    </lineage>
</organism>
<proteinExistence type="predicted"/>
<dbReference type="InterPro" id="IPR050811">
    <property type="entry name" value="Phosphate_ABC_transporter"/>
</dbReference>
<reference evidence="3 4" key="1">
    <citation type="submission" date="2016-01" db="EMBL/GenBank/DDBJ databases">
        <authorList>
            <person name="Oliw E.H."/>
        </authorList>
    </citation>
    <scope>NUCLEOTIDE SEQUENCE [LARGE SCALE GENOMIC DNA]</scope>
    <source>
        <strain evidence="3 4">FRB97</strain>
    </source>
</reference>
<dbReference type="InterPro" id="IPR024370">
    <property type="entry name" value="PBP_domain"/>
</dbReference>
<dbReference type="Pfam" id="PF12849">
    <property type="entry name" value="PBP_like_2"/>
    <property type="match status" value="1"/>
</dbReference>
<dbReference type="AlphaFoldDB" id="A0A250B0U6"/>
<name>A0A250B0U6_9GAMM</name>
<dbReference type="EMBL" id="CP014136">
    <property type="protein sequence ID" value="ATA19582.1"/>
    <property type="molecule type" value="Genomic_DNA"/>
</dbReference>
<keyword evidence="1" id="KW-0732">Signal</keyword>
<accession>A0A250B0U6</accession>
<dbReference type="Gene3D" id="3.40.190.10">
    <property type="entry name" value="Periplasmic binding protein-like II"/>
    <property type="match status" value="2"/>
</dbReference>
<evidence type="ECO:0000259" key="2">
    <source>
        <dbReference type="Pfam" id="PF12849"/>
    </source>
</evidence>
<protein>
    <recommendedName>
        <fullName evidence="2">PBP domain-containing protein</fullName>
    </recommendedName>
</protein>
<sequence>MNKSIITLPIIGNDGMASLVIPWCEHFQVQHPQIRFECTLEGSSTAIMALAANASWVAPISRAPWQYELDAFTHVKGYSPSAIHVGYTGHGPRAGAKSPPALYINQRNPLHGLTMSQVQAIFGRGNSEGEIRMWSQLGLAGDFKDRRIHVYGLRDDGKYATAFRHLHLSERPYPPHYEPLPDRQSVLEAVANDPFGIGCVGWFNAAAYQSETKMVALARDSSSGYYLPTLTHVHQGLYPLSSYVSLYFDLPPGSKLDPQLKEWLAFTLSPAGQAVIGAQTHSAEGYIPLEEKMLETQKQRLALL</sequence>
<evidence type="ECO:0000256" key="1">
    <source>
        <dbReference type="ARBA" id="ARBA00022729"/>
    </source>
</evidence>
<dbReference type="Proteomes" id="UP000217182">
    <property type="component" value="Chromosome"/>
</dbReference>
<dbReference type="OrthoDB" id="9765713at2"/>